<protein>
    <submittedName>
        <fullName evidence="4">Terminase-like family protein</fullName>
    </submittedName>
</protein>
<dbReference type="RefSeq" id="WP_092498444.1">
    <property type="nucleotide sequence ID" value="NZ_FOFG01000014.1"/>
</dbReference>
<organism evidence="4 5">
    <name type="scientific">Faunimonas pinastri</name>
    <dbReference type="NCBI Taxonomy" id="1855383"/>
    <lineage>
        <taxon>Bacteria</taxon>
        <taxon>Pseudomonadati</taxon>
        <taxon>Pseudomonadota</taxon>
        <taxon>Alphaproteobacteria</taxon>
        <taxon>Hyphomicrobiales</taxon>
        <taxon>Afifellaceae</taxon>
        <taxon>Faunimonas</taxon>
    </lineage>
</organism>
<evidence type="ECO:0000259" key="2">
    <source>
        <dbReference type="Pfam" id="PF04466"/>
    </source>
</evidence>
<evidence type="ECO:0000313" key="4">
    <source>
        <dbReference type="EMBL" id="SER26226.1"/>
    </source>
</evidence>
<dbReference type="Proteomes" id="UP000199647">
    <property type="component" value="Unassembled WGS sequence"/>
</dbReference>
<evidence type="ECO:0000313" key="5">
    <source>
        <dbReference type="Proteomes" id="UP000199647"/>
    </source>
</evidence>
<keyword evidence="1" id="KW-1188">Viral release from host cell</keyword>
<dbReference type="STRING" id="1855383.SAMN05216548_11416"/>
<evidence type="ECO:0000256" key="1">
    <source>
        <dbReference type="ARBA" id="ARBA00022612"/>
    </source>
</evidence>
<dbReference type="Pfam" id="PF04466">
    <property type="entry name" value="Terminase_3"/>
    <property type="match status" value="1"/>
</dbReference>
<dbReference type="EMBL" id="FOFG01000014">
    <property type="protein sequence ID" value="SER26226.1"/>
    <property type="molecule type" value="Genomic_DNA"/>
</dbReference>
<keyword evidence="5" id="KW-1185">Reference proteome</keyword>
<dbReference type="InterPro" id="IPR035412">
    <property type="entry name" value="Terminase_L_N"/>
</dbReference>
<dbReference type="Gene3D" id="3.30.420.280">
    <property type="match status" value="1"/>
</dbReference>
<dbReference type="Pfam" id="PF17289">
    <property type="entry name" value="Terminase_6C"/>
    <property type="match status" value="1"/>
</dbReference>
<dbReference type="SUPFAM" id="SSF52540">
    <property type="entry name" value="P-loop containing nucleoside triphosphate hydrolases"/>
    <property type="match status" value="1"/>
</dbReference>
<proteinExistence type="predicted"/>
<feature type="domain" description="Terminase large subunit gp17-like C-terminal" evidence="3">
    <location>
        <begin position="260"/>
        <end position="404"/>
    </location>
</feature>
<dbReference type="InterPro" id="IPR027417">
    <property type="entry name" value="P-loop_NTPase"/>
</dbReference>
<accession>A0A1H9MR89</accession>
<dbReference type="OrthoDB" id="479677at2"/>
<feature type="domain" description="Phage terminase large subunit N-terminal" evidence="2">
    <location>
        <begin position="21"/>
        <end position="161"/>
    </location>
</feature>
<reference evidence="4 5" key="1">
    <citation type="submission" date="2016-10" db="EMBL/GenBank/DDBJ databases">
        <authorList>
            <person name="de Groot N.N."/>
        </authorList>
    </citation>
    <scope>NUCLEOTIDE SEQUENCE [LARGE SCALE GENOMIC DNA]</scope>
    <source>
        <strain evidence="4 5">A52C2</strain>
    </source>
</reference>
<dbReference type="InterPro" id="IPR035421">
    <property type="entry name" value="Terminase_6C"/>
</dbReference>
<name>A0A1H9MR89_9HYPH</name>
<sequence length="420" mass="48487">MTAHTLTLHKGQRTVFRDHRRFKVVVAGRRWGKTQLSKISICRKASKPKQLIWYVAPTYGMARSILWDELREAIPRAWIQSVNETRMSIRLHNGTRIELKGADKPDTLRGVGLNHLIIDEAQDIREDTWYKVLRPTLASTRGDVLIIGTPKSFNWLYDLYMLGQRGDHYVTKKGQRRLNPWKSWQFPTITSPFIPKEEIEAARGDMDEKSFRQEFEASFETMSGRVYHAFDRKIHVGDYAFNPKLPIWVGQDFNIDPMSSVIMQQQENGEVWIVDEAILFGSNTQETANEISRRYYRHMGQTTFYPDPAGANRGHSRGESDLDILREAGFKRLKYRRKHPKVADRINAVNRMFQSGDGQIRLRVDSKCKHAIAAFEQTIYKPGTREVDKSAGYEHPADAVGYCIDLEFPVREVTILGLSL</sequence>
<gene>
    <name evidence="4" type="ORF">SAMN05216548_11416</name>
</gene>
<dbReference type="AlphaFoldDB" id="A0A1H9MR89"/>
<dbReference type="Gene3D" id="3.40.50.300">
    <property type="entry name" value="P-loop containing nucleotide triphosphate hydrolases"/>
    <property type="match status" value="1"/>
</dbReference>
<evidence type="ECO:0000259" key="3">
    <source>
        <dbReference type="Pfam" id="PF17289"/>
    </source>
</evidence>